<dbReference type="RefSeq" id="WP_072987902.1">
    <property type="nucleotide sequence ID" value="NZ_FQZB01000010.1"/>
</dbReference>
<evidence type="ECO:0000313" key="2">
    <source>
        <dbReference type="Proteomes" id="UP000184310"/>
    </source>
</evidence>
<accession>A0A1M6LQY5</accession>
<dbReference type="STRING" id="1121302.SAMN02745163_02461"/>
<sequence>MKEIFIIEGVDIREGELYLIGRTIEDFNKEDILYLKNNKTNEYRQIRITKIIAYRREFDELYSGLTAGIFIKGQYDSFDGFDNYLYLNDN</sequence>
<reference evidence="1 2" key="1">
    <citation type="submission" date="2016-11" db="EMBL/GenBank/DDBJ databases">
        <authorList>
            <person name="Jaros S."/>
            <person name="Januszkiewicz K."/>
            <person name="Wedrychowicz H."/>
        </authorList>
    </citation>
    <scope>NUCLEOTIDE SEQUENCE [LARGE SCALE GENOMIC DNA]</scope>
    <source>
        <strain evidence="1 2">DSM 21758</strain>
    </source>
</reference>
<evidence type="ECO:0000313" key="1">
    <source>
        <dbReference type="EMBL" id="SHJ73566.1"/>
    </source>
</evidence>
<dbReference type="EMBL" id="FQZB01000010">
    <property type="protein sequence ID" value="SHJ73566.1"/>
    <property type="molecule type" value="Genomic_DNA"/>
</dbReference>
<dbReference type="Proteomes" id="UP000184310">
    <property type="component" value="Unassembled WGS sequence"/>
</dbReference>
<gene>
    <name evidence="1" type="ORF">SAMN02745163_02461</name>
</gene>
<protein>
    <submittedName>
        <fullName evidence="1">Uncharacterized protein</fullName>
    </submittedName>
</protein>
<keyword evidence="2" id="KW-1185">Reference proteome</keyword>
<dbReference type="AlphaFoldDB" id="A0A1M6LQY5"/>
<proteinExistence type="predicted"/>
<organism evidence="1 2">
    <name type="scientific">Clostridium cavendishii DSM 21758</name>
    <dbReference type="NCBI Taxonomy" id="1121302"/>
    <lineage>
        <taxon>Bacteria</taxon>
        <taxon>Bacillati</taxon>
        <taxon>Bacillota</taxon>
        <taxon>Clostridia</taxon>
        <taxon>Eubacteriales</taxon>
        <taxon>Clostridiaceae</taxon>
        <taxon>Clostridium</taxon>
    </lineage>
</organism>
<name>A0A1M6LQY5_9CLOT</name>